<dbReference type="PROSITE" id="PS51257">
    <property type="entry name" value="PROKAR_LIPOPROTEIN"/>
    <property type="match status" value="1"/>
</dbReference>
<keyword evidence="3" id="KW-1185">Reference proteome</keyword>
<evidence type="ECO:0000313" key="2">
    <source>
        <dbReference type="EMBL" id="MFD2098910.1"/>
    </source>
</evidence>
<reference evidence="3" key="1">
    <citation type="journal article" date="2019" name="Int. J. Syst. Evol. Microbiol.">
        <title>The Global Catalogue of Microorganisms (GCM) 10K type strain sequencing project: providing services to taxonomists for standard genome sequencing and annotation.</title>
        <authorList>
            <consortium name="The Broad Institute Genomics Platform"/>
            <consortium name="The Broad Institute Genome Sequencing Center for Infectious Disease"/>
            <person name="Wu L."/>
            <person name="Ma J."/>
        </authorList>
    </citation>
    <scope>NUCLEOTIDE SEQUENCE [LARGE SCALE GENOMIC DNA]</scope>
    <source>
        <strain evidence="3">JCM 3389</strain>
    </source>
</reference>
<dbReference type="Proteomes" id="UP001597342">
    <property type="component" value="Unassembled WGS sequence"/>
</dbReference>
<gene>
    <name evidence="2" type="ORF">ACFSJE_03930</name>
</gene>
<sequence>MRISQIVIVLLALAAVSCMDNIGLKPNAKIVGKGEKELAYWVCISADSSKKDAYYIEEFKKYKTQGLHIILVENGKDSVFVEHLVVLAETEGVEVHTAFNVPNMNPDTLQEAIEQAKKNGAKKAIFFDQTALSKK</sequence>
<keyword evidence="1" id="KW-0732">Signal</keyword>
<name>A0ABW4XTN6_9FLAO</name>
<organism evidence="2 3">
    <name type="scientific">Flagellimonas iocasae</name>
    <dbReference type="NCBI Taxonomy" id="2055905"/>
    <lineage>
        <taxon>Bacteria</taxon>
        <taxon>Pseudomonadati</taxon>
        <taxon>Bacteroidota</taxon>
        <taxon>Flavobacteriia</taxon>
        <taxon>Flavobacteriales</taxon>
        <taxon>Flavobacteriaceae</taxon>
        <taxon>Flagellimonas</taxon>
    </lineage>
</organism>
<accession>A0ABW4XTN6</accession>
<evidence type="ECO:0000256" key="1">
    <source>
        <dbReference type="SAM" id="SignalP"/>
    </source>
</evidence>
<dbReference type="RefSeq" id="WP_379829675.1">
    <property type="nucleotide sequence ID" value="NZ_JBHUHU010000001.1"/>
</dbReference>
<feature type="signal peptide" evidence="1">
    <location>
        <begin position="1"/>
        <end position="20"/>
    </location>
</feature>
<dbReference type="EMBL" id="JBHUHU010000001">
    <property type="protein sequence ID" value="MFD2098910.1"/>
    <property type="molecule type" value="Genomic_DNA"/>
</dbReference>
<feature type="chain" id="PRO_5047227065" evidence="1">
    <location>
        <begin position="21"/>
        <end position="135"/>
    </location>
</feature>
<evidence type="ECO:0000313" key="3">
    <source>
        <dbReference type="Proteomes" id="UP001597342"/>
    </source>
</evidence>
<comment type="caution">
    <text evidence="2">The sequence shown here is derived from an EMBL/GenBank/DDBJ whole genome shotgun (WGS) entry which is preliminary data.</text>
</comment>
<protein>
    <submittedName>
        <fullName evidence="2">Uncharacterized protein</fullName>
    </submittedName>
</protein>
<proteinExistence type="predicted"/>